<feature type="region of interest" description="Disordered" evidence="1">
    <location>
        <begin position="195"/>
        <end position="228"/>
    </location>
</feature>
<reference evidence="2 3" key="1">
    <citation type="submission" date="2019-09" db="EMBL/GenBank/DDBJ databases">
        <title>FDA dAtabase for Regulatory Grade micrObial Sequences (FDA-ARGOS): Supporting development and validation of Infectious Disease Dx tests.</title>
        <authorList>
            <person name="Sciortino C."/>
            <person name="Tallon L."/>
            <person name="Sadzewicz L."/>
            <person name="Vavikolanu K."/>
            <person name="Mehta A."/>
            <person name="Aluvathingal J."/>
            <person name="Nadendla S."/>
            <person name="Nandy P."/>
            <person name="Geyer C."/>
            <person name="Yan Y."/>
            <person name="Sichtig H."/>
        </authorList>
    </citation>
    <scope>NUCLEOTIDE SEQUENCE [LARGE SCALE GENOMIC DNA]</scope>
    <source>
        <strain evidence="2 3">FDAARGOS_664</strain>
    </source>
</reference>
<evidence type="ECO:0000313" key="3">
    <source>
        <dbReference type="Proteomes" id="UP000322822"/>
    </source>
</evidence>
<dbReference type="OrthoDB" id="6058215at2"/>
<dbReference type="AlphaFoldDB" id="A0A5P2H3Y6"/>
<proteinExistence type="predicted"/>
<dbReference type="Proteomes" id="UP000322822">
    <property type="component" value="Chromosome 1"/>
</dbReference>
<name>A0A5P2H3Y6_9BURK</name>
<protein>
    <submittedName>
        <fullName evidence="2">Uncharacterized protein</fullName>
    </submittedName>
</protein>
<organism evidence="2 3">
    <name type="scientific">Cupriavidus pauculus</name>
    <dbReference type="NCBI Taxonomy" id="82633"/>
    <lineage>
        <taxon>Bacteria</taxon>
        <taxon>Pseudomonadati</taxon>
        <taxon>Pseudomonadota</taxon>
        <taxon>Betaproteobacteria</taxon>
        <taxon>Burkholderiales</taxon>
        <taxon>Burkholderiaceae</taxon>
        <taxon>Cupriavidus</taxon>
    </lineage>
</organism>
<accession>A0A5P2H3Y6</accession>
<dbReference type="EMBL" id="CP044065">
    <property type="protein sequence ID" value="QET02586.1"/>
    <property type="molecule type" value="Genomic_DNA"/>
</dbReference>
<evidence type="ECO:0000313" key="2">
    <source>
        <dbReference type="EMBL" id="QET02586.1"/>
    </source>
</evidence>
<feature type="region of interest" description="Disordered" evidence="1">
    <location>
        <begin position="30"/>
        <end position="49"/>
    </location>
</feature>
<sequence length="228" mass="25680">MKINALGATITIALVVSAWYVWQSWPRASSERPEHRGTTQTSAKGRGGSLATLGGIDALAPVDRQQDYPGAIAGLADRAEAERHLPFLAEPRYRESRLVRYRHDTLQHLRPTDRFDLYLPNLDMTVTARLEAREDDDGWTRWRGELLSPDIVRHHEWLITEAPVDRYAVAYFETPDGAVYLEAKNGYGWLRNAGDSKLDNDARVPPDSTAMPARTLGPSHQPQETSHR</sequence>
<dbReference type="RefSeq" id="WP_150372617.1">
    <property type="nucleotide sequence ID" value="NZ_CP044065.1"/>
</dbReference>
<feature type="compositionally biased region" description="Basic and acidic residues" evidence="1">
    <location>
        <begin position="195"/>
        <end position="204"/>
    </location>
</feature>
<gene>
    <name evidence="2" type="ORF">FOB72_11420</name>
</gene>
<evidence type="ECO:0000256" key="1">
    <source>
        <dbReference type="SAM" id="MobiDB-lite"/>
    </source>
</evidence>
<feature type="compositionally biased region" description="Polar residues" evidence="1">
    <location>
        <begin position="218"/>
        <end position="228"/>
    </location>
</feature>